<dbReference type="Gene3D" id="1.10.238.10">
    <property type="entry name" value="EF-hand"/>
    <property type="match status" value="2"/>
</dbReference>
<comment type="caution">
    <text evidence="2">The sequence shown here is derived from an EMBL/GenBank/DDBJ whole genome shotgun (WGS) entry which is preliminary data.</text>
</comment>
<dbReference type="Proteomes" id="UP001178507">
    <property type="component" value="Unassembled WGS sequence"/>
</dbReference>
<feature type="domain" description="EF-hand" evidence="1">
    <location>
        <begin position="163"/>
        <end position="198"/>
    </location>
</feature>
<dbReference type="InterPro" id="IPR011992">
    <property type="entry name" value="EF-hand-dom_pair"/>
</dbReference>
<evidence type="ECO:0000259" key="1">
    <source>
        <dbReference type="PROSITE" id="PS50222"/>
    </source>
</evidence>
<accession>A0AA36JB49</accession>
<dbReference type="Pfam" id="PF13499">
    <property type="entry name" value="EF-hand_7"/>
    <property type="match status" value="1"/>
</dbReference>
<sequence length="217" mass="24540">MGNVLSDSNLCCARSSKVKAELEKFKTRLQSCNKKLDSLVQEEIDLLFGAVDVDGSNALDAEETKVLVGKLEERGFEFEGDISDFDKDGDGNFDKDEVSFAVRAALRERPKNLELISSKIEDIDILSRDAWDLIDVTRDGFISIPELSMFYSDLGKVMDEKPPSYQDILELTRKYDTDSDSVLTYEEFEMLFCDFLCRTAFKPEQFSVDSGSDTEKP</sequence>
<organism evidence="2 3">
    <name type="scientific">Effrenium voratum</name>
    <dbReference type="NCBI Taxonomy" id="2562239"/>
    <lineage>
        <taxon>Eukaryota</taxon>
        <taxon>Sar</taxon>
        <taxon>Alveolata</taxon>
        <taxon>Dinophyceae</taxon>
        <taxon>Suessiales</taxon>
        <taxon>Symbiodiniaceae</taxon>
        <taxon>Effrenium</taxon>
    </lineage>
</organism>
<feature type="domain" description="EF-hand" evidence="1">
    <location>
        <begin position="122"/>
        <end position="157"/>
    </location>
</feature>
<dbReference type="EMBL" id="CAUJNA010003430">
    <property type="protein sequence ID" value="CAJ1401773.1"/>
    <property type="molecule type" value="Genomic_DNA"/>
</dbReference>
<reference evidence="2" key="1">
    <citation type="submission" date="2023-08" db="EMBL/GenBank/DDBJ databases">
        <authorList>
            <person name="Chen Y."/>
            <person name="Shah S."/>
            <person name="Dougan E. K."/>
            <person name="Thang M."/>
            <person name="Chan C."/>
        </authorList>
    </citation>
    <scope>NUCLEOTIDE SEQUENCE</scope>
</reference>
<dbReference type="SUPFAM" id="SSF47473">
    <property type="entry name" value="EF-hand"/>
    <property type="match status" value="1"/>
</dbReference>
<evidence type="ECO:0000313" key="2">
    <source>
        <dbReference type="EMBL" id="CAJ1401773.1"/>
    </source>
</evidence>
<dbReference type="Pfam" id="PF13202">
    <property type="entry name" value="EF-hand_5"/>
    <property type="match status" value="1"/>
</dbReference>
<dbReference type="AlphaFoldDB" id="A0AA36JB49"/>
<dbReference type="SMART" id="SM00054">
    <property type="entry name" value="EFh"/>
    <property type="match status" value="4"/>
</dbReference>
<feature type="domain" description="EF-hand" evidence="1">
    <location>
        <begin position="73"/>
        <end position="108"/>
    </location>
</feature>
<keyword evidence="3" id="KW-1185">Reference proteome</keyword>
<gene>
    <name evidence="2" type="ORF">EVOR1521_LOCUS24858</name>
</gene>
<protein>
    <recommendedName>
        <fullName evidence="1">EF-hand domain-containing protein</fullName>
    </recommendedName>
</protein>
<dbReference type="InterPro" id="IPR002048">
    <property type="entry name" value="EF_hand_dom"/>
</dbReference>
<evidence type="ECO:0000313" key="3">
    <source>
        <dbReference type="Proteomes" id="UP001178507"/>
    </source>
</evidence>
<dbReference type="PROSITE" id="PS50222">
    <property type="entry name" value="EF_HAND_2"/>
    <property type="match status" value="3"/>
</dbReference>
<dbReference type="GO" id="GO:0005509">
    <property type="term" value="F:calcium ion binding"/>
    <property type="evidence" value="ECO:0007669"/>
    <property type="project" value="InterPro"/>
</dbReference>
<name>A0AA36JB49_9DINO</name>
<proteinExistence type="predicted"/>